<comment type="caution">
    <text evidence="10">The sequence shown here is derived from an EMBL/GenBank/DDBJ whole genome shotgun (WGS) entry which is preliminary data.</text>
</comment>
<feature type="compositionally biased region" description="Polar residues" evidence="7">
    <location>
        <begin position="89"/>
        <end position="104"/>
    </location>
</feature>
<dbReference type="Pfam" id="PF09402">
    <property type="entry name" value="MSC"/>
    <property type="match status" value="1"/>
</dbReference>
<dbReference type="SUPFAM" id="SSF54928">
    <property type="entry name" value="RNA-binding domain, RBD"/>
    <property type="match status" value="1"/>
</dbReference>
<sequence>MGDFDSNISDDELRRRLVDEFNFTPGPITDSTRGIYIKKLHGFIKERVGKESPRRKTVAQFSTNSNQENGRRTPVKESILESGRKSRQTPKQTTPKAINSSIAFTRSPRRRNTVNTPSLEISPNVTARKKKSVNSPLVAYSSEESADDESTNEANEGSGVLLNYMKSKESSLTNTLRSASTKVPLPRMIPPSSPLAVETRVSPRRTAKKSYSQPSVNINSGSYLSNFSDSETENDVFNDGTSTESIRDRLLKHRQLATMRQTEPSQVVTQSNDFVEENNFYTLNDSSSSSNWISLTILGLVIVFFALILSFYFYSRINFKFFGKHDERLDMQVEFDSMGLNAPICGLSSSYSTSSLCLNSRKNVTAGLFLVKCIQNFIQRDVFRYLCDSSSSKKAPFSYSVEEIRNEILPQTEKFAKFVGNDPPIDDPENAVLLSLEYAITLIELNPQWNMRVVRKEDNYFLQIDPDTYQIALPFSCQAYLMLSQTIKKILISIIVIAIVSAVLKFVHRKRKQAAEERELIYDLMEKSLDLLQSPDNPQSMPVIHIRDMLFSAQERQSAKSMKIWAKVVKFVEENESRVKVGWERIDGDDYKTWKWIASSKGNTSSGSESPSTTMKTGPIEWQGQAFGSDENRGKEATSNTNQIVNDSSQITSNKNSNPAAASNFVAPTCFLKVRNMYNPETHLNPNWKANIENAILEKCMATAVNNKHGVLHIHVDDSGIEGVVYIKCDSIESATVAFRALHGWWCERKLVSVRFLKEERYYARFPEARTFTEPLRVRYDYR</sequence>
<evidence type="ECO:0000256" key="7">
    <source>
        <dbReference type="SAM" id="MobiDB-lite"/>
    </source>
</evidence>
<feature type="region of interest" description="Disordered" evidence="7">
    <location>
        <begin position="172"/>
        <end position="213"/>
    </location>
</feature>
<dbReference type="CDD" id="cd12934">
    <property type="entry name" value="LEM"/>
    <property type="match status" value="1"/>
</dbReference>
<keyword evidence="11" id="KW-1185">Reference proteome</keyword>
<feature type="region of interest" description="Disordered" evidence="7">
    <location>
        <begin position="48"/>
        <end position="155"/>
    </location>
</feature>
<feature type="domain" description="LEM" evidence="9">
    <location>
        <begin position="2"/>
        <end position="47"/>
    </location>
</feature>
<organism evidence="10 11">
    <name type="scientific">Dinothrombium tinctorium</name>
    <dbReference type="NCBI Taxonomy" id="1965070"/>
    <lineage>
        <taxon>Eukaryota</taxon>
        <taxon>Metazoa</taxon>
        <taxon>Ecdysozoa</taxon>
        <taxon>Arthropoda</taxon>
        <taxon>Chelicerata</taxon>
        <taxon>Arachnida</taxon>
        <taxon>Acari</taxon>
        <taxon>Acariformes</taxon>
        <taxon>Trombidiformes</taxon>
        <taxon>Prostigmata</taxon>
        <taxon>Anystina</taxon>
        <taxon>Parasitengona</taxon>
        <taxon>Trombidioidea</taxon>
        <taxon>Trombidiidae</taxon>
        <taxon>Dinothrombium</taxon>
    </lineage>
</organism>
<accession>A0A3S3S7U1</accession>
<keyword evidence="4 8" id="KW-1133">Transmembrane helix</keyword>
<reference evidence="10 11" key="1">
    <citation type="journal article" date="2018" name="Gigascience">
        <title>Genomes of trombidid mites reveal novel predicted allergens and laterally-transferred genes associated with secondary metabolism.</title>
        <authorList>
            <person name="Dong X."/>
            <person name="Chaisiri K."/>
            <person name="Xia D."/>
            <person name="Armstrong S.D."/>
            <person name="Fang Y."/>
            <person name="Donnelly M.J."/>
            <person name="Kadowaki T."/>
            <person name="McGarry J.W."/>
            <person name="Darby A.C."/>
            <person name="Makepeace B.L."/>
        </authorList>
    </citation>
    <scope>NUCLEOTIDE SEQUENCE [LARGE SCALE GENOMIC DNA]</scope>
    <source>
        <strain evidence="10">UoL-WK</strain>
    </source>
</reference>
<gene>
    <name evidence="10" type="ORF">B4U79_11040</name>
</gene>
<feature type="compositionally biased region" description="Polar residues" evidence="7">
    <location>
        <begin position="59"/>
        <end position="68"/>
    </location>
</feature>
<dbReference type="Gene3D" id="3.30.70.330">
    <property type="match status" value="1"/>
</dbReference>
<dbReference type="Proteomes" id="UP000285301">
    <property type="component" value="Unassembled WGS sequence"/>
</dbReference>
<feature type="compositionally biased region" description="Basic and acidic residues" evidence="7">
    <location>
        <begin position="69"/>
        <end position="84"/>
    </location>
</feature>
<dbReference type="InterPro" id="IPR035979">
    <property type="entry name" value="RBD_domain_sf"/>
</dbReference>
<keyword evidence="3 8" id="KW-0812">Transmembrane</keyword>
<dbReference type="PROSITE" id="PS50954">
    <property type="entry name" value="LEM"/>
    <property type="match status" value="1"/>
</dbReference>
<dbReference type="InterPro" id="IPR018996">
    <property type="entry name" value="Man1/Src1-like_C"/>
</dbReference>
<evidence type="ECO:0000256" key="5">
    <source>
        <dbReference type="ARBA" id="ARBA00023136"/>
    </source>
</evidence>
<dbReference type="GO" id="GO:0031490">
    <property type="term" value="F:chromatin DNA binding"/>
    <property type="evidence" value="ECO:0007669"/>
    <property type="project" value="TreeGrafter"/>
</dbReference>
<dbReference type="InterPro" id="IPR052277">
    <property type="entry name" value="INM_ESCRT-Associated"/>
</dbReference>
<dbReference type="PANTHER" id="PTHR13428">
    <property type="entry name" value="INNER NUCLEAR MEMBRANE PROTEIN MAN1 LEM DOMAIN CONTAINING PROTEIN"/>
    <property type="match status" value="1"/>
</dbReference>
<evidence type="ECO:0000256" key="4">
    <source>
        <dbReference type="ARBA" id="ARBA00022989"/>
    </source>
</evidence>
<comment type="subcellular location">
    <subcellularLocation>
        <location evidence="1">Nucleus inner membrane</location>
        <topology evidence="1">Multi-pass membrane protein</topology>
    </subcellularLocation>
</comment>
<feature type="compositionally biased region" description="Low complexity" evidence="7">
    <location>
        <begin position="600"/>
        <end position="614"/>
    </location>
</feature>
<dbReference type="SMART" id="SM00540">
    <property type="entry name" value="LEM"/>
    <property type="match status" value="1"/>
</dbReference>
<dbReference type="EMBL" id="NCKU01002117">
    <property type="protein sequence ID" value="RWS10380.1"/>
    <property type="molecule type" value="Genomic_DNA"/>
</dbReference>
<feature type="compositionally biased region" description="Polar residues" evidence="7">
    <location>
        <begin position="172"/>
        <end position="181"/>
    </location>
</feature>
<proteinExistence type="predicted"/>
<evidence type="ECO:0000259" key="9">
    <source>
        <dbReference type="PROSITE" id="PS50954"/>
    </source>
</evidence>
<feature type="region of interest" description="Disordered" evidence="7">
    <location>
        <begin position="600"/>
        <end position="659"/>
    </location>
</feature>
<dbReference type="SUPFAM" id="SSF63451">
    <property type="entry name" value="LEM domain"/>
    <property type="match status" value="1"/>
</dbReference>
<dbReference type="PANTHER" id="PTHR13428:SF12">
    <property type="entry name" value="INNER NUCLEAR MEMBRANE PROTEIN MAN1"/>
    <property type="match status" value="1"/>
</dbReference>
<dbReference type="GO" id="GO:0030514">
    <property type="term" value="P:negative regulation of BMP signaling pathway"/>
    <property type="evidence" value="ECO:0007669"/>
    <property type="project" value="TreeGrafter"/>
</dbReference>
<evidence type="ECO:0000256" key="6">
    <source>
        <dbReference type="ARBA" id="ARBA00023242"/>
    </source>
</evidence>
<feature type="transmembrane region" description="Helical" evidence="8">
    <location>
        <begin position="292"/>
        <end position="314"/>
    </location>
</feature>
<dbReference type="AlphaFoldDB" id="A0A3S3S7U1"/>
<protein>
    <submittedName>
        <fullName evidence="10">Inner nuclear membrane protein Man1-like protein</fullName>
    </submittedName>
</protein>
<feature type="transmembrane region" description="Helical" evidence="8">
    <location>
        <begin position="490"/>
        <end position="508"/>
    </location>
</feature>
<keyword evidence="5 8" id="KW-0472">Membrane</keyword>
<evidence type="ECO:0000313" key="11">
    <source>
        <dbReference type="Proteomes" id="UP000285301"/>
    </source>
</evidence>
<evidence type="ECO:0000256" key="1">
    <source>
        <dbReference type="ARBA" id="ARBA00004473"/>
    </source>
</evidence>
<evidence type="ECO:0000256" key="8">
    <source>
        <dbReference type="SAM" id="Phobius"/>
    </source>
</evidence>
<dbReference type="OrthoDB" id="118234at2759"/>
<feature type="compositionally biased region" description="Polar residues" evidence="7">
    <location>
        <begin position="637"/>
        <end position="652"/>
    </location>
</feature>
<dbReference type="GO" id="GO:0005637">
    <property type="term" value="C:nuclear inner membrane"/>
    <property type="evidence" value="ECO:0007669"/>
    <property type="project" value="UniProtKB-SubCell"/>
</dbReference>
<dbReference type="STRING" id="1965070.A0A3S3S7U1"/>
<evidence type="ECO:0000256" key="3">
    <source>
        <dbReference type="ARBA" id="ARBA00022692"/>
    </source>
</evidence>
<dbReference type="Pfam" id="PF03020">
    <property type="entry name" value="LEM"/>
    <property type="match status" value="1"/>
</dbReference>
<keyword evidence="2" id="KW-0597">Phosphoprotein</keyword>
<dbReference type="InterPro" id="IPR012677">
    <property type="entry name" value="Nucleotide-bd_a/b_plait_sf"/>
</dbReference>
<feature type="compositionally biased region" description="Polar residues" evidence="7">
    <location>
        <begin position="113"/>
        <end position="125"/>
    </location>
</feature>
<evidence type="ECO:0000256" key="2">
    <source>
        <dbReference type="ARBA" id="ARBA00022553"/>
    </source>
</evidence>
<dbReference type="GO" id="GO:0006998">
    <property type="term" value="P:nuclear envelope organization"/>
    <property type="evidence" value="ECO:0007669"/>
    <property type="project" value="TreeGrafter"/>
</dbReference>
<dbReference type="InterPro" id="IPR011015">
    <property type="entry name" value="LEM/LEM-like_dom_sf"/>
</dbReference>
<dbReference type="InterPro" id="IPR003887">
    <property type="entry name" value="LEM_dom"/>
</dbReference>
<dbReference type="InterPro" id="IPR041885">
    <property type="entry name" value="MAN1_winged_helix_dom"/>
</dbReference>
<keyword evidence="6" id="KW-0539">Nucleus</keyword>
<evidence type="ECO:0000313" key="10">
    <source>
        <dbReference type="EMBL" id="RWS10380.1"/>
    </source>
</evidence>
<dbReference type="Gene3D" id="1.10.10.1180">
    <property type="entry name" value="MAN1, winged-helix domain"/>
    <property type="match status" value="1"/>
</dbReference>
<name>A0A3S3S7U1_9ACAR</name>
<dbReference type="Gene3D" id="1.10.720.40">
    <property type="match status" value="1"/>
</dbReference>